<name>A0A4R8M985_9BACT</name>
<evidence type="ECO:0000313" key="2">
    <source>
        <dbReference type="EMBL" id="TDY61824.1"/>
    </source>
</evidence>
<dbReference type="Gene3D" id="3.30.110.40">
    <property type="entry name" value="TusA-like domain"/>
    <property type="match status" value="1"/>
</dbReference>
<dbReference type="Proteomes" id="UP000295066">
    <property type="component" value="Unassembled WGS sequence"/>
</dbReference>
<dbReference type="AlphaFoldDB" id="A0A4R8M985"/>
<comment type="caution">
    <text evidence="2">The sequence shown here is derived from an EMBL/GenBank/DDBJ whole genome shotgun (WGS) entry which is preliminary data.</text>
</comment>
<keyword evidence="3" id="KW-1185">Reference proteome</keyword>
<dbReference type="InterPro" id="IPR027396">
    <property type="entry name" value="DsrEFH-like"/>
</dbReference>
<gene>
    <name evidence="2" type="ORF">C8D99_10464</name>
</gene>
<dbReference type="OrthoDB" id="9801500at2"/>
<feature type="domain" description="UPF0033" evidence="1">
    <location>
        <begin position="3"/>
        <end position="67"/>
    </location>
</feature>
<dbReference type="InterPro" id="IPR036868">
    <property type="entry name" value="TusA-like_sf"/>
</dbReference>
<dbReference type="InterPro" id="IPR003787">
    <property type="entry name" value="Sulphur_relay_DsrE/F-like"/>
</dbReference>
<dbReference type="InterPro" id="IPR001455">
    <property type="entry name" value="TusA-like"/>
</dbReference>
<reference evidence="2 3" key="1">
    <citation type="submission" date="2019-03" db="EMBL/GenBank/DDBJ databases">
        <title>Genomic Encyclopedia of Type Strains, Phase IV (KMG-IV): sequencing the most valuable type-strain genomes for metagenomic binning, comparative biology and taxonomic classification.</title>
        <authorList>
            <person name="Goeker M."/>
        </authorList>
    </citation>
    <scope>NUCLEOTIDE SEQUENCE [LARGE SCALE GENOMIC DNA]</scope>
    <source>
        <strain evidence="2 3">DSM 25964</strain>
    </source>
</reference>
<proteinExistence type="predicted"/>
<dbReference type="Pfam" id="PF01206">
    <property type="entry name" value="TusA"/>
    <property type="match status" value="1"/>
</dbReference>
<dbReference type="Pfam" id="PF02635">
    <property type="entry name" value="DsrE"/>
    <property type="match status" value="1"/>
</dbReference>
<dbReference type="EMBL" id="SORI01000004">
    <property type="protein sequence ID" value="TDY61824.1"/>
    <property type="molecule type" value="Genomic_DNA"/>
</dbReference>
<organism evidence="2 3">
    <name type="scientific">Aminivibrio pyruvatiphilus</name>
    <dbReference type="NCBI Taxonomy" id="1005740"/>
    <lineage>
        <taxon>Bacteria</taxon>
        <taxon>Thermotogati</taxon>
        <taxon>Synergistota</taxon>
        <taxon>Synergistia</taxon>
        <taxon>Synergistales</taxon>
        <taxon>Aminobacteriaceae</taxon>
        <taxon>Aminivibrio</taxon>
    </lineage>
</organism>
<evidence type="ECO:0000259" key="1">
    <source>
        <dbReference type="Pfam" id="PF01206"/>
    </source>
</evidence>
<dbReference type="Gene3D" id="3.40.1260.10">
    <property type="entry name" value="DsrEFH-like"/>
    <property type="match status" value="1"/>
</dbReference>
<dbReference type="SUPFAM" id="SSF75169">
    <property type="entry name" value="DsrEFH-like"/>
    <property type="match status" value="1"/>
</dbReference>
<accession>A0A4R8M985</accession>
<evidence type="ECO:0000313" key="3">
    <source>
        <dbReference type="Proteomes" id="UP000295066"/>
    </source>
</evidence>
<dbReference type="RefSeq" id="WP_133956835.1">
    <property type="nucleotide sequence ID" value="NZ_SORI01000004.1"/>
</dbReference>
<dbReference type="InterPro" id="IPR019870">
    <property type="entry name" value="Se_metab_YedF"/>
</dbReference>
<dbReference type="SUPFAM" id="SSF64307">
    <property type="entry name" value="SirA-like"/>
    <property type="match status" value="1"/>
</dbReference>
<sequence>MAKIDARGKSCPQPVMMTKTHVDSGEKELEIYLDNAVSASNVQRFLEKNGFRVQIIDEDGTITIRGTKGDWPENAVKATEEQQKALQNTAVLIADRVIGGEDQVLGEVLMKGFLGTLSQLSNPPSVVALMNEGVKLALKNTSSCDHLSALRKKGTRILVCGTCTNHFGITADIGAGVISNMFEITEALLSAEKQLTV</sequence>
<protein>
    <submittedName>
        <fullName evidence="2">Selenium metabolism protein YedF</fullName>
    </submittedName>
</protein>
<dbReference type="NCBIfam" id="TIGR03527">
    <property type="entry name" value="selenium_YedF"/>
    <property type="match status" value="1"/>
</dbReference>